<reference evidence="2" key="2">
    <citation type="submission" date="2023-04" db="EMBL/GenBank/DDBJ databases">
        <authorList>
            <person name="Bruccoleri R.E."/>
            <person name="Oakeley E.J."/>
            <person name="Faust A.-M."/>
            <person name="Dessus-Babus S."/>
            <person name="Altorfer M."/>
            <person name="Burckhardt D."/>
            <person name="Oertli M."/>
            <person name="Naumann U."/>
            <person name="Petersen F."/>
            <person name="Wong J."/>
        </authorList>
    </citation>
    <scope>NUCLEOTIDE SEQUENCE</scope>
    <source>
        <strain evidence="2">GSM-AAB239-AS_SAM_17_03QT</strain>
        <tissue evidence="2">Leaf</tissue>
    </source>
</reference>
<keyword evidence="3" id="KW-1185">Reference proteome</keyword>
<dbReference type="EMBL" id="JANAVB010018797">
    <property type="protein sequence ID" value="KAJ6829354.1"/>
    <property type="molecule type" value="Genomic_DNA"/>
</dbReference>
<comment type="caution">
    <text evidence="2">The sequence shown here is derived from an EMBL/GenBank/DDBJ whole genome shotgun (WGS) entry which is preliminary data.</text>
</comment>
<gene>
    <name evidence="2" type="ORF">M6B38_358605</name>
</gene>
<feature type="chain" id="PRO_5043455697" evidence="1">
    <location>
        <begin position="17"/>
        <end position="50"/>
    </location>
</feature>
<dbReference type="AlphaFoldDB" id="A0AAX6GL34"/>
<organism evidence="2 3">
    <name type="scientific">Iris pallida</name>
    <name type="common">Sweet iris</name>
    <dbReference type="NCBI Taxonomy" id="29817"/>
    <lineage>
        <taxon>Eukaryota</taxon>
        <taxon>Viridiplantae</taxon>
        <taxon>Streptophyta</taxon>
        <taxon>Embryophyta</taxon>
        <taxon>Tracheophyta</taxon>
        <taxon>Spermatophyta</taxon>
        <taxon>Magnoliopsida</taxon>
        <taxon>Liliopsida</taxon>
        <taxon>Asparagales</taxon>
        <taxon>Iridaceae</taxon>
        <taxon>Iridoideae</taxon>
        <taxon>Irideae</taxon>
        <taxon>Iris</taxon>
    </lineage>
</organism>
<accession>A0AAX6GL34</accession>
<reference evidence="2" key="1">
    <citation type="journal article" date="2023" name="GigaByte">
        <title>Genome assembly of the bearded iris, Iris pallida Lam.</title>
        <authorList>
            <person name="Bruccoleri R.E."/>
            <person name="Oakeley E.J."/>
            <person name="Faust A.M.E."/>
            <person name="Altorfer M."/>
            <person name="Dessus-Babus S."/>
            <person name="Burckhardt D."/>
            <person name="Oertli M."/>
            <person name="Naumann U."/>
            <person name="Petersen F."/>
            <person name="Wong J."/>
        </authorList>
    </citation>
    <scope>NUCLEOTIDE SEQUENCE</scope>
    <source>
        <strain evidence="2">GSM-AAB239-AS_SAM_17_03QT</strain>
    </source>
</reference>
<evidence type="ECO:0000313" key="3">
    <source>
        <dbReference type="Proteomes" id="UP001140949"/>
    </source>
</evidence>
<keyword evidence="1" id="KW-0732">Signal</keyword>
<feature type="signal peptide" evidence="1">
    <location>
        <begin position="1"/>
        <end position="16"/>
    </location>
</feature>
<name>A0AAX6GL34_IRIPA</name>
<dbReference type="Proteomes" id="UP001140949">
    <property type="component" value="Unassembled WGS sequence"/>
</dbReference>
<dbReference type="PROSITE" id="PS51257">
    <property type="entry name" value="PROKAR_LIPOPROTEIN"/>
    <property type="match status" value="1"/>
</dbReference>
<proteinExistence type="predicted"/>
<protein>
    <submittedName>
        <fullName evidence="2">Uncharacterized protein</fullName>
    </submittedName>
</protein>
<sequence length="50" mass="5805">MLRMLSCVTTAITTLSCTPLCCQSPRRRTMGLRPMTRLLDRFYFCIVLSF</sequence>
<evidence type="ECO:0000256" key="1">
    <source>
        <dbReference type="SAM" id="SignalP"/>
    </source>
</evidence>
<evidence type="ECO:0000313" key="2">
    <source>
        <dbReference type="EMBL" id="KAJ6829354.1"/>
    </source>
</evidence>